<comment type="caution">
    <text evidence="7">The sequence shown here is derived from an EMBL/GenBank/DDBJ whole genome shotgun (WGS) entry which is preliminary data.</text>
</comment>
<dbReference type="InterPro" id="IPR011009">
    <property type="entry name" value="Kinase-like_dom_sf"/>
</dbReference>
<dbReference type="EMBL" id="MKKU01000028">
    <property type="protein sequence ID" value="RNF26788.1"/>
    <property type="molecule type" value="Genomic_DNA"/>
</dbReference>
<accession>A0A422QA04</accession>
<dbReference type="SMART" id="SM00220">
    <property type="entry name" value="S_TKc"/>
    <property type="match status" value="1"/>
</dbReference>
<evidence type="ECO:0000256" key="4">
    <source>
        <dbReference type="ARBA" id="ARBA00022840"/>
    </source>
</evidence>
<name>A0A422QA04_9TRYP</name>
<feature type="compositionally biased region" description="Polar residues" evidence="5">
    <location>
        <begin position="394"/>
        <end position="404"/>
    </location>
</feature>
<dbReference type="Gene3D" id="1.10.510.10">
    <property type="entry name" value="Transferase(Phosphotransferase) domain 1"/>
    <property type="match status" value="1"/>
</dbReference>
<dbReference type="OrthoDB" id="4062651at2759"/>
<dbReference type="RefSeq" id="XP_029231994.1">
    <property type="nucleotide sequence ID" value="XM_029367961.1"/>
</dbReference>
<dbReference type="PANTHER" id="PTHR43671">
    <property type="entry name" value="SERINE/THREONINE-PROTEIN KINASE NEK"/>
    <property type="match status" value="1"/>
</dbReference>
<evidence type="ECO:0000256" key="2">
    <source>
        <dbReference type="ARBA" id="ARBA00022741"/>
    </source>
</evidence>
<reference evidence="7 8" key="1">
    <citation type="journal article" date="2018" name="BMC Genomics">
        <title>Genomic comparison of Trypanosoma conorhini and Trypanosoma rangeli to Trypanosoma cruzi strains of high and low virulence.</title>
        <authorList>
            <person name="Bradwell K.R."/>
            <person name="Koparde V.N."/>
            <person name="Matveyev A.V."/>
            <person name="Serrano M.G."/>
            <person name="Alves J.M."/>
            <person name="Parikh H."/>
            <person name="Huang B."/>
            <person name="Lee V."/>
            <person name="Espinosa-Alvarez O."/>
            <person name="Ortiz P.A."/>
            <person name="Costa-Martins A.G."/>
            <person name="Teixeira M.M."/>
            <person name="Buck G.A."/>
        </authorList>
    </citation>
    <scope>NUCLEOTIDE SEQUENCE [LARGE SCALE GENOMIC DNA]</scope>
    <source>
        <strain evidence="7 8">025E</strain>
    </source>
</reference>
<dbReference type="InterPro" id="IPR050660">
    <property type="entry name" value="NEK_Ser/Thr_kinase"/>
</dbReference>
<evidence type="ECO:0000313" key="8">
    <source>
        <dbReference type="Proteomes" id="UP000284403"/>
    </source>
</evidence>
<dbReference type="GO" id="GO:0005524">
    <property type="term" value="F:ATP binding"/>
    <property type="evidence" value="ECO:0007669"/>
    <property type="project" value="UniProtKB-KW"/>
</dbReference>
<dbReference type="Gene3D" id="3.30.200.20">
    <property type="entry name" value="Phosphorylase Kinase, domain 1"/>
    <property type="match status" value="1"/>
</dbReference>
<feature type="compositionally biased region" description="Polar residues" evidence="5">
    <location>
        <begin position="768"/>
        <end position="780"/>
    </location>
</feature>
<keyword evidence="1 7" id="KW-0808">Transferase</keyword>
<dbReference type="GeneID" id="40314634"/>
<evidence type="ECO:0000256" key="3">
    <source>
        <dbReference type="ARBA" id="ARBA00022777"/>
    </source>
</evidence>
<evidence type="ECO:0000313" key="7">
    <source>
        <dbReference type="EMBL" id="RNF26788.1"/>
    </source>
</evidence>
<keyword evidence="8" id="KW-1185">Reference proteome</keyword>
<dbReference type="InterPro" id="IPR000719">
    <property type="entry name" value="Prot_kinase_dom"/>
</dbReference>
<evidence type="ECO:0000259" key="6">
    <source>
        <dbReference type="PROSITE" id="PS50011"/>
    </source>
</evidence>
<keyword evidence="3" id="KW-0418">Kinase</keyword>
<dbReference type="AlphaFoldDB" id="A0A422QA04"/>
<proteinExistence type="predicted"/>
<feature type="region of interest" description="Disordered" evidence="5">
    <location>
        <begin position="619"/>
        <end position="638"/>
    </location>
</feature>
<feature type="region of interest" description="Disordered" evidence="5">
    <location>
        <begin position="764"/>
        <end position="829"/>
    </location>
</feature>
<feature type="domain" description="Protein kinase" evidence="6">
    <location>
        <begin position="35"/>
        <end position="747"/>
    </location>
</feature>
<dbReference type="GO" id="GO:0004674">
    <property type="term" value="F:protein serine/threonine kinase activity"/>
    <property type="evidence" value="ECO:0007669"/>
    <property type="project" value="TreeGrafter"/>
</dbReference>
<keyword evidence="2" id="KW-0547">Nucleotide-binding</keyword>
<gene>
    <name evidence="7" type="ORF">Tco025E_01023</name>
</gene>
<feature type="region of interest" description="Disordered" evidence="5">
    <location>
        <begin position="421"/>
        <end position="441"/>
    </location>
</feature>
<evidence type="ECO:0000256" key="1">
    <source>
        <dbReference type="ARBA" id="ARBA00022679"/>
    </source>
</evidence>
<dbReference type="PROSITE" id="PS50011">
    <property type="entry name" value="PROTEIN_KINASE_DOM"/>
    <property type="match status" value="1"/>
</dbReference>
<evidence type="ECO:0000256" key="5">
    <source>
        <dbReference type="SAM" id="MobiDB-lite"/>
    </source>
</evidence>
<keyword evidence="4" id="KW-0067">ATP-binding</keyword>
<feature type="region of interest" description="Disordered" evidence="5">
    <location>
        <begin position="379"/>
        <end position="405"/>
    </location>
</feature>
<dbReference type="Pfam" id="PF00069">
    <property type="entry name" value="Pkinase"/>
    <property type="match status" value="1"/>
</dbReference>
<dbReference type="Proteomes" id="UP000284403">
    <property type="component" value="Unassembled WGS sequence"/>
</dbReference>
<feature type="compositionally biased region" description="Basic and acidic residues" evidence="5">
    <location>
        <begin position="784"/>
        <end position="800"/>
    </location>
</feature>
<organism evidence="7 8">
    <name type="scientific">Trypanosoma conorhini</name>
    <dbReference type="NCBI Taxonomy" id="83891"/>
    <lineage>
        <taxon>Eukaryota</taxon>
        <taxon>Discoba</taxon>
        <taxon>Euglenozoa</taxon>
        <taxon>Kinetoplastea</taxon>
        <taxon>Metakinetoplastina</taxon>
        <taxon>Trypanosomatida</taxon>
        <taxon>Trypanosomatidae</taxon>
        <taxon>Trypanosoma</taxon>
    </lineage>
</organism>
<dbReference type="SUPFAM" id="SSF56112">
    <property type="entry name" value="Protein kinase-like (PK-like)"/>
    <property type="match status" value="1"/>
</dbReference>
<dbReference type="PANTHER" id="PTHR43671:SF85">
    <property type="entry name" value="KINASE, PUTATIVE-RELATED"/>
    <property type="match status" value="1"/>
</dbReference>
<sequence>MLRVPAPGDAFCDLFSPVPAKQTVFFAALSLVGSPQHVCYIGSGAFGTVRLAWLQERRTCCKRIATASGERTETTVLLGVFAAVAVKRVAVPAASDGFGKSRRLLLLRELQVMERIRMHPHPNIVQCWGFLFGRKEREGTPDTWNPPSASTDAGTGGTLLTSLKKERDQLALNNKTNAVGNVSDQQILEGSSYVDLCLSLCTGGTLGDYVLQKARQAFEEATTETHSSVLVSRVEIDVTASNKMSSDGVSGNEGVTGSASEGISSFTCNDCGAHHTHAPKKLAEAKESAKATSECLLASVAFSPCLALSERDIVAIAYALINALRHTHDVLKTLHRDVKPSNVLIFSGVGKTPQYAMQSSSFVCEASCGEASHGCGTTLPGETTPLSPSEDPKTNTTSSESGSDSVEFALFSESPATLRRSTTESLRCGSEEDSATATASAGVSNLTKGASATLVVPLGCGQYRLPYAAGESSRRVCIDYLPQVEGWRLQLADFGVATGVGQLAGSGRCGSAPFMAPEVVEHVHNGVSGKYDTKADIYSLGVTLQHVLLHLVIGTETGGKAARDHAEALGAQWVDEDDTAAQFPAAPADPAPEAQPQFLVPNAWRCDRELVEGHHIRSAPPEMRCSTPASDGAKEEGDARKTFAVPLAWRCGNELLERRYIRRESSSGRGDGDAHAHLLAPLPEGLKDAREAHTVKERRGSRCSSCGKLHRHLVELLNAMTRRKATQRPPLSTVLQSSAIIEQGTFLHTRRPFASSPAAVDDADVDGYNNSPSTTLNSTGKGAVAERFRRARRRAQERTRVHSPPTGFRLDMTAPQQQPNNEQRKKPDGCENDATVLLWRPPSLRFLQSSQTVADVAQ</sequence>
<protein>
    <recommendedName>
        <fullName evidence="6">Protein kinase domain-containing protein</fullName>
    </recommendedName>
</protein>